<evidence type="ECO:0000313" key="4">
    <source>
        <dbReference type="Proteomes" id="UP000002754"/>
    </source>
</evidence>
<dbReference type="eggNOG" id="ENOG5030DE8">
    <property type="taxonomic scope" value="Bacteria"/>
</dbReference>
<dbReference type="Proteomes" id="UP000002754">
    <property type="component" value="Unassembled WGS sequence"/>
</dbReference>
<dbReference type="Proteomes" id="UP000297014">
    <property type="component" value="Unassembled WGS sequence"/>
</dbReference>
<comment type="caution">
    <text evidence="2">The sequence shown here is derived from an EMBL/GenBank/DDBJ whole genome shotgun (WGS) entry which is preliminary data.</text>
</comment>
<dbReference type="OrthoDB" id="1957425at2"/>
<feature type="transmembrane region" description="Helical" evidence="1">
    <location>
        <begin position="7"/>
        <end position="34"/>
    </location>
</feature>
<dbReference type="EMBL" id="ALPT02000091">
    <property type="protein sequence ID" value="KGA95941.1"/>
    <property type="molecule type" value="Genomic_DNA"/>
</dbReference>
<name>A0A094WGM9_ALKAL</name>
<keyword evidence="1" id="KW-1133">Transmembrane helix</keyword>
<keyword evidence="1" id="KW-0812">Transmembrane</keyword>
<keyword evidence="1" id="KW-0472">Membrane</keyword>
<evidence type="ECO:0000313" key="5">
    <source>
        <dbReference type="Proteomes" id="UP000297014"/>
    </source>
</evidence>
<evidence type="ECO:0000313" key="3">
    <source>
        <dbReference type="EMBL" id="THG89083.1"/>
    </source>
</evidence>
<proteinExistence type="predicted"/>
<protein>
    <submittedName>
        <fullName evidence="2">Uncharacterized protein</fullName>
    </submittedName>
</protein>
<accession>A0A094WGM9</accession>
<reference evidence="3 5" key="2">
    <citation type="submission" date="2014-01" db="EMBL/GenBank/DDBJ databases">
        <title>Draft genome sequencing of Bacillus alcalophilus CGMCC 1.3604.</title>
        <authorList>
            <person name="Yang J."/>
            <person name="Diao L."/>
            <person name="Yang S."/>
        </authorList>
    </citation>
    <scope>NUCLEOTIDE SEQUENCE [LARGE SCALE GENOMIC DNA]</scope>
    <source>
        <strain evidence="3 5">CGMCC 1.3604</strain>
    </source>
</reference>
<dbReference type="RefSeq" id="WP_003323574.1">
    <property type="nucleotide sequence ID" value="NZ_ALPT02000091.1"/>
</dbReference>
<dbReference type="EMBL" id="JALP01000265">
    <property type="protein sequence ID" value="THG89083.1"/>
    <property type="molecule type" value="Genomic_DNA"/>
</dbReference>
<gene>
    <name evidence="3" type="ORF">AJ85_19585</name>
    <name evidence="2" type="ORF">BALCAV_0219200</name>
</gene>
<dbReference type="AlphaFoldDB" id="A0A094WGM9"/>
<sequence>MKKNLKWVVLALMMIIGVFIGAIIGAITLLGVLYPSGEITVTIENQTDEDIEGLMTTFTNNITDIELPPVESGEVYSFNVKTVADDFYEGSMQLIYDSYSETIVGYIGRGYGGKVEVIIESIDEDNQLNARITHTVK</sequence>
<reference evidence="2 4" key="1">
    <citation type="journal article" date="2014" name="Genome Announc.">
        <title>Draft Genome Sequence of Bacillus alcalophilus AV1934, a Classic Alkaliphile Isolated from Human Feces in 1934.</title>
        <authorList>
            <person name="Attie O."/>
            <person name="Jayaprakash A."/>
            <person name="Shah H."/>
            <person name="Paulsen I.T."/>
            <person name="Morino M."/>
            <person name="Takahashi Y."/>
            <person name="Narumi I."/>
            <person name="Sachidanandam R."/>
            <person name="Satoh K."/>
            <person name="Ito M."/>
            <person name="Krulwich T.A."/>
        </authorList>
    </citation>
    <scope>NUCLEOTIDE SEQUENCE [LARGE SCALE GENOMIC DNA]</scope>
    <source>
        <strain evidence="2 4">AV1934</strain>
    </source>
</reference>
<evidence type="ECO:0000256" key="1">
    <source>
        <dbReference type="SAM" id="Phobius"/>
    </source>
</evidence>
<organism evidence="2 4">
    <name type="scientific">Alkalihalobacillus alcalophilus ATCC 27647 = CGMCC 1.3604</name>
    <dbReference type="NCBI Taxonomy" id="1218173"/>
    <lineage>
        <taxon>Bacteria</taxon>
        <taxon>Bacillati</taxon>
        <taxon>Bacillota</taxon>
        <taxon>Bacilli</taxon>
        <taxon>Bacillales</taxon>
        <taxon>Bacillaceae</taxon>
        <taxon>Alkalihalobacillus</taxon>
    </lineage>
</organism>
<evidence type="ECO:0000313" key="2">
    <source>
        <dbReference type="EMBL" id="KGA95941.1"/>
    </source>
</evidence>
<keyword evidence="4" id="KW-1185">Reference proteome</keyword>